<keyword evidence="1" id="KW-0812">Transmembrane</keyword>
<reference evidence="2 3" key="1">
    <citation type="journal article" date="2019" name="Int. J. Syst. Evol. Microbiol.">
        <title>The Global Catalogue of Microorganisms (GCM) 10K type strain sequencing project: providing services to taxonomists for standard genome sequencing and annotation.</title>
        <authorList>
            <consortium name="The Broad Institute Genomics Platform"/>
            <consortium name="The Broad Institute Genome Sequencing Center for Infectious Disease"/>
            <person name="Wu L."/>
            <person name="Ma J."/>
        </authorList>
    </citation>
    <scope>NUCLEOTIDE SEQUENCE [LARGE SCALE GENOMIC DNA]</scope>
    <source>
        <strain evidence="2 3">JCM 16117</strain>
    </source>
</reference>
<dbReference type="RefSeq" id="WP_259478090.1">
    <property type="nucleotide sequence ID" value="NZ_BAAAQY010000002.1"/>
</dbReference>
<name>A0ABN3DD47_9MICO</name>
<evidence type="ECO:0000256" key="1">
    <source>
        <dbReference type="SAM" id="Phobius"/>
    </source>
</evidence>
<keyword evidence="1" id="KW-1133">Transmembrane helix</keyword>
<keyword evidence="3" id="KW-1185">Reference proteome</keyword>
<feature type="transmembrane region" description="Helical" evidence="1">
    <location>
        <begin position="26"/>
        <end position="47"/>
    </location>
</feature>
<gene>
    <name evidence="2" type="ORF">GCM10009851_09800</name>
</gene>
<accession>A0ABN3DD47</accession>
<evidence type="ECO:0000313" key="2">
    <source>
        <dbReference type="EMBL" id="GAA2227587.1"/>
    </source>
</evidence>
<dbReference type="Proteomes" id="UP001500929">
    <property type="component" value="Unassembled WGS sequence"/>
</dbReference>
<comment type="caution">
    <text evidence="2">The sequence shown here is derived from an EMBL/GenBank/DDBJ whole genome shotgun (WGS) entry which is preliminary data.</text>
</comment>
<sequence length="87" mass="8973">MASATSREMKYAAPGEKYPGKTLSTMGVIFVFLVSPVGIVLCIIALVKSREAGYKNSRALSGLILGSLLFLLGVALAFASVAGYGSA</sequence>
<keyword evidence="1" id="KW-0472">Membrane</keyword>
<evidence type="ECO:0000313" key="3">
    <source>
        <dbReference type="Proteomes" id="UP001500929"/>
    </source>
</evidence>
<proteinExistence type="predicted"/>
<organism evidence="2 3">
    <name type="scientific">Herbiconiux moechotypicola</name>
    <dbReference type="NCBI Taxonomy" id="637393"/>
    <lineage>
        <taxon>Bacteria</taxon>
        <taxon>Bacillati</taxon>
        <taxon>Actinomycetota</taxon>
        <taxon>Actinomycetes</taxon>
        <taxon>Micrococcales</taxon>
        <taxon>Microbacteriaceae</taxon>
        <taxon>Herbiconiux</taxon>
    </lineage>
</organism>
<evidence type="ECO:0008006" key="4">
    <source>
        <dbReference type="Google" id="ProtNLM"/>
    </source>
</evidence>
<dbReference type="EMBL" id="BAAAQY010000002">
    <property type="protein sequence ID" value="GAA2227587.1"/>
    <property type="molecule type" value="Genomic_DNA"/>
</dbReference>
<protein>
    <recommendedName>
        <fullName evidence="4">DUF4190 domain-containing protein</fullName>
    </recommendedName>
</protein>
<feature type="transmembrane region" description="Helical" evidence="1">
    <location>
        <begin position="59"/>
        <end position="84"/>
    </location>
</feature>